<feature type="transmembrane region" description="Helical" evidence="7">
    <location>
        <begin position="150"/>
        <end position="170"/>
    </location>
</feature>
<dbReference type="InterPro" id="IPR002528">
    <property type="entry name" value="MATE_fam"/>
</dbReference>
<proteinExistence type="inferred from homology"/>
<organism evidence="8 9">
    <name type="scientific">Actinomyces israelii</name>
    <dbReference type="NCBI Taxonomy" id="1659"/>
    <lineage>
        <taxon>Bacteria</taxon>
        <taxon>Bacillati</taxon>
        <taxon>Actinomycetota</taxon>
        <taxon>Actinomycetes</taxon>
        <taxon>Actinomycetales</taxon>
        <taxon>Actinomycetaceae</taxon>
        <taxon>Actinomyces</taxon>
    </lineage>
</organism>
<evidence type="ECO:0000256" key="6">
    <source>
        <dbReference type="SAM" id="MobiDB-lite"/>
    </source>
</evidence>
<feature type="transmembrane region" description="Helical" evidence="7">
    <location>
        <begin position="413"/>
        <end position="433"/>
    </location>
</feature>
<feature type="transmembrane region" description="Helical" evidence="7">
    <location>
        <begin position="30"/>
        <end position="56"/>
    </location>
</feature>
<feature type="transmembrane region" description="Helical" evidence="7">
    <location>
        <begin position="119"/>
        <end position="138"/>
    </location>
</feature>
<feature type="transmembrane region" description="Helical" evidence="7">
    <location>
        <begin position="345"/>
        <end position="363"/>
    </location>
</feature>
<evidence type="ECO:0000256" key="4">
    <source>
        <dbReference type="ARBA" id="ARBA00022989"/>
    </source>
</evidence>
<keyword evidence="3 7" id="KW-0812">Transmembrane</keyword>
<evidence type="ECO:0000313" key="9">
    <source>
        <dbReference type="Proteomes" id="UP001072034"/>
    </source>
</evidence>
<dbReference type="Pfam" id="PF01554">
    <property type="entry name" value="MatE"/>
    <property type="match status" value="2"/>
</dbReference>
<dbReference type="Proteomes" id="UP001072034">
    <property type="component" value="Unassembled WGS sequence"/>
</dbReference>
<dbReference type="EMBL" id="JAPTMY010000020">
    <property type="protein sequence ID" value="MCZ0858330.1"/>
    <property type="molecule type" value="Genomic_DNA"/>
</dbReference>
<keyword evidence="4 7" id="KW-1133">Transmembrane helix</keyword>
<accession>A0ABT4IAV9</accession>
<evidence type="ECO:0000256" key="5">
    <source>
        <dbReference type="ARBA" id="ARBA00023136"/>
    </source>
</evidence>
<comment type="subcellular location">
    <subcellularLocation>
        <location evidence="1">Membrane</location>
        <topology evidence="1">Multi-pass membrane protein</topology>
    </subcellularLocation>
</comment>
<sequence length="477" mass="47097">MLSLAVPALGALVAEPLFVLIDSAMVGHLGATSLAGLSLASTVLTTAVGLFVFLAYATTATTARLFGAGDRRGGLRAGIDGAWLAALLGLGAAALLAAGAPRVVAAMGAGGDVAEAACAYLRASAPGIPGMLVVYAATGTLRGLLDTRTPFVVASAGAALNVGLNAVLLYGVGMGIAGSGLGTAITQSVMAVALMAPVVRAARGSGVGLAPRRRGLRASLGAGTPLLVRTLSLRAAILATVWAATSLGELPLAAHQVVNSLWSFSSFALDALAIAAQALVGTALGQADAGRETSDDDGAPGRPGAAPGDAGSRRRPDALPASDGAVVGGAVTDPRCALDAVLRRCLAWGVAVGAVIGVVLAAASPWLPRVFSSEAAVVTTATPALLVAASAMPLAGAVYLFDGVLTGAGDGRYLAGAGLITLVPYLPLTVVVAKALPAAAITPGVGLAWLWVAFAWVFMGMRALTTGLRARGSAWRH</sequence>
<feature type="region of interest" description="Disordered" evidence="6">
    <location>
        <begin position="289"/>
        <end position="321"/>
    </location>
</feature>
<dbReference type="PANTHER" id="PTHR42893">
    <property type="entry name" value="PROTEIN DETOXIFICATION 44, CHLOROPLASTIC-RELATED"/>
    <property type="match status" value="1"/>
</dbReference>
<name>A0ABT4IAV9_9ACTO</name>
<comment type="caution">
    <text evidence="8">The sequence shown here is derived from an EMBL/GenBank/DDBJ whole genome shotgun (WGS) entry which is preliminary data.</text>
</comment>
<feature type="transmembrane region" description="Helical" evidence="7">
    <location>
        <begin position="77"/>
        <end position="99"/>
    </location>
</feature>
<dbReference type="NCBIfam" id="TIGR00797">
    <property type="entry name" value="matE"/>
    <property type="match status" value="1"/>
</dbReference>
<keyword evidence="9" id="KW-1185">Reference proteome</keyword>
<evidence type="ECO:0000256" key="3">
    <source>
        <dbReference type="ARBA" id="ARBA00022692"/>
    </source>
</evidence>
<dbReference type="PANTHER" id="PTHR42893:SF46">
    <property type="entry name" value="PROTEIN DETOXIFICATION 44, CHLOROPLASTIC"/>
    <property type="match status" value="1"/>
</dbReference>
<gene>
    <name evidence="8" type="ORF">OHJ16_09780</name>
</gene>
<evidence type="ECO:0000313" key="8">
    <source>
        <dbReference type="EMBL" id="MCZ0858330.1"/>
    </source>
</evidence>
<comment type="similarity">
    <text evidence="2">Belongs to the multi antimicrobial extrusion (MATE) (TC 2.A.66.1) family.</text>
</comment>
<protein>
    <submittedName>
        <fullName evidence="8">MATE family efflux transporter</fullName>
    </submittedName>
</protein>
<evidence type="ECO:0000256" key="1">
    <source>
        <dbReference type="ARBA" id="ARBA00004141"/>
    </source>
</evidence>
<feature type="transmembrane region" description="Helical" evidence="7">
    <location>
        <begin position="439"/>
        <end position="459"/>
    </location>
</feature>
<evidence type="ECO:0000256" key="2">
    <source>
        <dbReference type="ARBA" id="ARBA00010199"/>
    </source>
</evidence>
<reference evidence="8" key="1">
    <citation type="submission" date="2022-10" db="EMBL/GenBank/DDBJ databases">
        <title>Genome sequence of Actinomyces israelii ATCC 10048.</title>
        <authorList>
            <person name="Watt R.M."/>
            <person name="Tong W.M."/>
        </authorList>
    </citation>
    <scope>NUCLEOTIDE SEQUENCE</scope>
    <source>
        <strain evidence="8">ATCC 10048</strain>
    </source>
</reference>
<feature type="compositionally biased region" description="Low complexity" evidence="6">
    <location>
        <begin position="300"/>
        <end position="310"/>
    </location>
</feature>
<dbReference type="InterPro" id="IPR044644">
    <property type="entry name" value="DinF-like"/>
</dbReference>
<feature type="transmembrane region" description="Helical" evidence="7">
    <location>
        <begin position="375"/>
        <end position="401"/>
    </location>
</feature>
<evidence type="ECO:0000256" key="7">
    <source>
        <dbReference type="SAM" id="Phobius"/>
    </source>
</evidence>
<feature type="transmembrane region" description="Helical" evidence="7">
    <location>
        <begin position="176"/>
        <end position="199"/>
    </location>
</feature>
<keyword evidence="5 7" id="KW-0472">Membrane</keyword>